<dbReference type="SUPFAM" id="SSF52058">
    <property type="entry name" value="L domain-like"/>
    <property type="match status" value="1"/>
</dbReference>
<name>A0A9D4RA26_DREPO</name>
<comment type="caution">
    <text evidence="2">The sequence shown here is derived from an EMBL/GenBank/DDBJ whole genome shotgun (WGS) entry which is preliminary data.</text>
</comment>
<evidence type="ECO:0000313" key="2">
    <source>
        <dbReference type="EMBL" id="KAH3860701.1"/>
    </source>
</evidence>
<dbReference type="PANTHER" id="PTHR46312">
    <property type="entry name" value="NACHT DOMAIN-CONTAINING PROTEIN"/>
    <property type="match status" value="1"/>
</dbReference>
<dbReference type="Gene3D" id="3.80.10.10">
    <property type="entry name" value="Ribonuclease Inhibitor"/>
    <property type="match status" value="1"/>
</dbReference>
<keyword evidence="3" id="KW-1185">Reference proteome</keyword>
<dbReference type="PANTHER" id="PTHR46312:SF2">
    <property type="entry name" value="NUCLEOTIDE-BINDING OLIGOMERIZATION DOMAIN-CONTAINING PROTEIN 2-LIKE"/>
    <property type="match status" value="1"/>
</dbReference>
<keyword evidence="1" id="KW-0732">Signal</keyword>
<reference evidence="2" key="2">
    <citation type="submission" date="2020-11" db="EMBL/GenBank/DDBJ databases">
        <authorList>
            <person name="McCartney M.A."/>
            <person name="Auch B."/>
            <person name="Kono T."/>
            <person name="Mallez S."/>
            <person name="Becker A."/>
            <person name="Gohl D.M."/>
            <person name="Silverstein K.A.T."/>
            <person name="Koren S."/>
            <person name="Bechman K.B."/>
            <person name="Herman A."/>
            <person name="Abrahante J.E."/>
            <person name="Garbe J."/>
        </authorList>
    </citation>
    <scope>NUCLEOTIDE SEQUENCE</scope>
    <source>
        <strain evidence="2">Duluth1</strain>
        <tissue evidence="2">Whole animal</tissue>
    </source>
</reference>
<dbReference type="InterPro" id="IPR032675">
    <property type="entry name" value="LRR_dom_sf"/>
</dbReference>
<sequence length="994" mass="112564">MLITLLVCLWIDSVKLNGSMCEIYSSLLNTMFKKACDKKGYFHSPPVKCFANTSHLRPHVATVDALAKAAFQFLFANKTEKTLVFSESELSAYLTDEQKDFSLNAGVLSEKKSFSRVSQSSKISFHHETMQEFLAAFHIANSANDTDAILNLLCKKRYCVLDLEHLFTFLCGLNVHVANRLLCTLNDNEINTEVSQSTIERSCRFHVKSDYEMKYILEEFDNRTVYQCLKQLVIIAGYTEAKANRHEDIHLNITDFLFSDNLNGNETTALKDLLLTNKSNVRTLIIDNNALHENDVLNVLASSAGLIETFCSIGNPEFCKALENTNVQTLALTKVVQSSHLFRTLHTLARLEYLFLDNCNIIDLTGFTRPPLLKTIRLKNCKCFPDGLRSLLINLSKQDRTVKCELLQCFVISNKDLKLMYPQMTMHTSVDSVKSFDMSNIQLKISKDSLGLYETLRDTSLRTLNVDEVIHASLLSETIPSLTKLAELRIVSFDFDRFDFQFPPSLKFVKFQNGMISSDWLFGTLVRLSKLGHSVRCLIFNCAVKSLEGTQLREKDMKPDYNLYDVSNIKLELKRTSLELYEALDNTNIRFLKCIDVYHVSRLLETSLSLTRLECLHFVATNFGTSEFRMPPSLRLAEFQRCSFSSEWLLKMLCNLASVDHTVHCILDSCAVQSLRDQEQTVSSLDVINLRSNDLFCDMSNIKLEIRKDCIGVFETLSGINIRMLMLKQVTNFSCVDQALPTLTKLEKLYIVGGTLASFDLQPHPSVKLFKFIRASCPSTWFRRFLVRLSTMQHLVKCCISKCDVTLDANFKETDSDSCGAVTETLPRSGTADITLEVAKDCPGLYKALRGTGITRLTISNAENGRLLSQTIPTISKLEELTITNAKLFNLDLPLSLRYVHFKQCSFPFHWLDRLFLKLSLFCHSVRCCIETCVVIDIGANKKTDSQFSAVVSDCRMAQIQLEVQKVSLELYEALCNQGIKIITVAEGDVILPS</sequence>
<dbReference type="EMBL" id="JAIWYP010000002">
    <property type="protein sequence ID" value="KAH3860701.1"/>
    <property type="molecule type" value="Genomic_DNA"/>
</dbReference>
<accession>A0A9D4RA26</accession>
<feature type="chain" id="PRO_5038630053" evidence="1">
    <location>
        <begin position="17"/>
        <end position="994"/>
    </location>
</feature>
<evidence type="ECO:0000313" key="3">
    <source>
        <dbReference type="Proteomes" id="UP000828390"/>
    </source>
</evidence>
<dbReference type="Proteomes" id="UP000828390">
    <property type="component" value="Unassembled WGS sequence"/>
</dbReference>
<reference evidence="2" key="1">
    <citation type="journal article" date="2019" name="bioRxiv">
        <title>The Genome of the Zebra Mussel, Dreissena polymorpha: A Resource for Invasive Species Research.</title>
        <authorList>
            <person name="McCartney M.A."/>
            <person name="Auch B."/>
            <person name="Kono T."/>
            <person name="Mallez S."/>
            <person name="Zhang Y."/>
            <person name="Obille A."/>
            <person name="Becker A."/>
            <person name="Abrahante J.E."/>
            <person name="Garbe J."/>
            <person name="Badalamenti J.P."/>
            <person name="Herman A."/>
            <person name="Mangelson H."/>
            <person name="Liachko I."/>
            <person name="Sullivan S."/>
            <person name="Sone E.D."/>
            <person name="Koren S."/>
            <person name="Silverstein K.A.T."/>
            <person name="Beckman K.B."/>
            <person name="Gohl D.M."/>
        </authorList>
    </citation>
    <scope>NUCLEOTIDE SEQUENCE</scope>
    <source>
        <strain evidence="2">Duluth1</strain>
        <tissue evidence="2">Whole animal</tissue>
    </source>
</reference>
<feature type="signal peptide" evidence="1">
    <location>
        <begin position="1"/>
        <end position="16"/>
    </location>
</feature>
<evidence type="ECO:0000256" key="1">
    <source>
        <dbReference type="SAM" id="SignalP"/>
    </source>
</evidence>
<organism evidence="2 3">
    <name type="scientific">Dreissena polymorpha</name>
    <name type="common">Zebra mussel</name>
    <name type="synonym">Mytilus polymorpha</name>
    <dbReference type="NCBI Taxonomy" id="45954"/>
    <lineage>
        <taxon>Eukaryota</taxon>
        <taxon>Metazoa</taxon>
        <taxon>Spiralia</taxon>
        <taxon>Lophotrochozoa</taxon>
        <taxon>Mollusca</taxon>
        <taxon>Bivalvia</taxon>
        <taxon>Autobranchia</taxon>
        <taxon>Heteroconchia</taxon>
        <taxon>Euheterodonta</taxon>
        <taxon>Imparidentia</taxon>
        <taxon>Neoheterodontei</taxon>
        <taxon>Myida</taxon>
        <taxon>Dreissenoidea</taxon>
        <taxon>Dreissenidae</taxon>
        <taxon>Dreissena</taxon>
    </lineage>
</organism>
<dbReference type="AlphaFoldDB" id="A0A9D4RA26"/>
<proteinExistence type="predicted"/>
<protein>
    <submittedName>
        <fullName evidence="2">Uncharacterized protein</fullName>
    </submittedName>
</protein>
<gene>
    <name evidence="2" type="ORF">DPMN_023619</name>
</gene>